<feature type="compositionally biased region" description="Polar residues" evidence="2">
    <location>
        <begin position="203"/>
        <end position="220"/>
    </location>
</feature>
<accession>A0A3N2PKW9</accession>
<evidence type="ECO:0000313" key="4">
    <source>
        <dbReference type="EMBL" id="ROT35060.1"/>
    </source>
</evidence>
<feature type="compositionally biased region" description="Polar residues" evidence="2">
    <location>
        <begin position="417"/>
        <end position="430"/>
    </location>
</feature>
<dbReference type="GO" id="GO:0008270">
    <property type="term" value="F:zinc ion binding"/>
    <property type="evidence" value="ECO:0007669"/>
    <property type="project" value="InterPro"/>
</dbReference>
<feature type="region of interest" description="Disordered" evidence="2">
    <location>
        <begin position="180"/>
        <end position="278"/>
    </location>
</feature>
<dbReference type="AlphaFoldDB" id="A0A3N2PKW9"/>
<name>A0A3N2PKW9_SODAK</name>
<keyword evidence="5" id="KW-1185">Reference proteome</keyword>
<dbReference type="GO" id="GO:0000981">
    <property type="term" value="F:DNA-binding transcription factor activity, RNA polymerase II-specific"/>
    <property type="evidence" value="ECO:0007669"/>
    <property type="project" value="InterPro"/>
</dbReference>
<dbReference type="InterPro" id="IPR036864">
    <property type="entry name" value="Zn2-C6_fun-type_DNA-bd_sf"/>
</dbReference>
<feature type="compositionally biased region" description="Low complexity" evidence="2">
    <location>
        <begin position="221"/>
        <end position="233"/>
    </location>
</feature>
<feature type="compositionally biased region" description="Low complexity" evidence="2">
    <location>
        <begin position="392"/>
        <end position="415"/>
    </location>
</feature>
<dbReference type="SUPFAM" id="SSF57701">
    <property type="entry name" value="Zn2/Cys6 DNA-binding domain"/>
    <property type="match status" value="1"/>
</dbReference>
<dbReference type="Gene3D" id="4.10.240.10">
    <property type="entry name" value="Zn(2)-C6 fungal-type DNA-binding domain"/>
    <property type="match status" value="1"/>
</dbReference>
<organism evidence="4 5">
    <name type="scientific">Sodiomyces alkalinus (strain CBS 110278 / VKM F-3762 / F11)</name>
    <name type="common">Alkaliphilic filamentous fungus</name>
    <dbReference type="NCBI Taxonomy" id="1314773"/>
    <lineage>
        <taxon>Eukaryota</taxon>
        <taxon>Fungi</taxon>
        <taxon>Dikarya</taxon>
        <taxon>Ascomycota</taxon>
        <taxon>Pezizomycotina</taxon>
        <taxon>Sordariomycetes</taxon>
        <taxon>Hypocreomycetidae</taxon>
        <taxon>Glomerellales</taxon>
        <taxon>Plectosphaerellaceae</taxon>
        <taxon>Sodiomyces</taxon>
    </lineage>
</organism>
<reference evidence="4 5" key="1">
    <citation type="journal article" date="2018" name="Mol. Ecol.">
        <title>The obligate alkalophilic soda-lake fungus Sodiomyces alkalinus has shifted to a protein diet.</title>
        <authorList>
            <person name="Grum-Grzhimaylo A.A."/>
            <person name="Falkoski D.L."/>
            <person name="van den Heuvel J."/>
            <person name="Valero-Jimenez C.A."/>
            <person name="Min B."/>
            <person name="Choi I.G."/>
            <person name="Lipzen A."/>
            <person name="Daum C.G."/>
            <person name="Aanen D.K."/>
            <person name="Tsang A."/>
            <person name="Henrissat B."/>
            <person name="Bilanenko E.N."/>
            <person name="de Vries R.P."/>
            <person name="van Kan J.A.L."/>
            <person name="Grigoriev I.V."/>
            <person name="Debets A.J.M."/>
        </authorList>
    </citation>
    <scope>NUCLEOTIDE SEQUENCE [LARGE SCALE GENOMIC DNA]</scope>
    <source>
        <strain evidence="4 5">F11</strain>
    </source>
</reference>
<feature type="region of interest" description="Disordered" evidence="2">
    <location>
        <begin position="660"/>
        <end position="680"/>
    </location>
</feature>
<dbReference type="Pfam" id="PF00172">
    <property type="entry name" value="Zn_clus"/>
    <property type="match status" value="1"/>
</dbReference>
<dbReference type="EMBL" id="ML119062">
    <property type="protein sequence ID" value="ROT35060.1"/>
    <property type="molecule type" value="Genomic_DNA"/>
</dbReference>
<dbReference type="SMART" id="SM00066">
    <property type="entry name" value="GAL4"/>
    <property type="match status" value="1"/>
</dbReference>
<feature type="domain" description="Zn(2)-C6 fungal-type" evidence="3">
    <location>
        <begin position="147"/>
        <end position="177"/>
    </location>
</feature>
<evidence type="ECO:0000259" key="3">
    <source>
        <dbReference type="PROSITE" id="PS50048"/>
    </source>
</evidence>
<feature type="compositionally biased region" description="Low complexity" evidence="2">
    <location>
        <begin position="503"/>
        <end position="533"/>
    </location>
</feature>
<feature type="compositionally biased region" description="Low complexity" evidence="2">
    <location>
        <begin position="458"/>
        <end position="471"/>
    </location>
</feature>
<dbReference type="PROSITE" id="PS00463">
    <property type="entry name" value="ZN2_CY6_FUNGAL_1"/>
    <property type="match status" value="1"/>
</dbReference>
<proteinExistence type="predicted"/>
<dbReference type="Proteomes" id="UP000272025">
    <property type="component" value="Unassembled WGS sequence"/>
</dbReference>
<evidence type="ECO:0000256" key="1">
    <source>
        <dbReference type="ARBA" id="ARBA00023242"/>
    </source>
</evidence>
<keyword evidence="1" id="KW-0539">Nucleus</keyword>
<evidence type="ECO:0000256" key="2">
    <source>
        <dbReference type="SAM" id="MobiDB-lite"/>
    </source>
</evidence>
<gene>
    <name evidence="4" type="ORF">SODALDRAFT_363745</name>
</gene>
<feature type="compositionally biased region" description="Gly residues" evidence="2">
    <location>
        <begin position="491"/>
        <end position="501"/>
    </location>
</feature>
<evidence type="ECO:0000313" key="5">
    <source>
        <dbReference type="Proteomes" id="UP000272025"/>
    </source>
</evidence>
<dbReference type="GeneID" id="39583067"/>
<protein>
    <recommendedName>
        <fullName evidence="3">Zn(2)-C6 fungal-type domain-containing protein</fullName>
    </recommendedName>
</protein>
<dbReference type="CDD" id="cd00067">
    <property type="entry name" value="GAL4"/>
    <property type="match status" value="1"/>
</dbReference>
<dbReference type="STRING" id="1314773.A0A3N2PKW9"/>
<dbReference type="RefSeq" id="XP_028462866.1">
    <property type="nucleotide sequence ID" value="XM_028614589.1"/>
</dbReference>
<feature type="region of interest" description="Disordered" evidence="2">
    <location>
        <begin position="443"/>
        <end position="533"/>
    </location>
</feature>
<dbReference type="OrthoDB" id="4356994at2759"/>
<dbReference type="PROSITE" id="PS50048">
    <property type="entry name" value="ZN2_CY6_FUNGAL_2"/>
    <property type="match status" value="1"/>
</dbReference>
<sequence length="736" mass="79865">MALWGHAMRDEDMDMELGEVPTPEAKPILPSPELYGQHTPSDATFNWTALSPYNFGPKYQSGPVPFRDVYHQIHIASGIAACRFWASLRNKLHDICQVYSVSLVFKAPTVVMFGTLTIHPKAPLAFVENPNIASVLSRNRRDKPHVSCELCRARKTRCSGEASGCDKCVAMSAECRYPPRDQNAHRTKRRHASMNDEAAENTHAITVTTNKTNQDGNTRATNSVNSHNTNNTNQDVQRDLSEAEQPMVQRSRIEPLQPVPCASPTGGMDVTGLNNADVEPNADQQDIEQWLFSNVPSHPSLLPDGAAGTGMEDWADMASILDPAMSAHPDPFGDDAETLYDLQPDHTLDDSKYPCEAALEDGDRHHLPLRRRAVSPFSVLPIKHSPSDTFVQRQQTHQQQQQQRQQQPQHPCHQHASLDSQGFTSVGNHGGWSSISQINFSRKRRAATADSRGRPLTSSGNASASASARPSATRRRTRGPESSTCTMSHAQGGGGGGGGGEVTSSTTATLSATNTPNTTTNSTTITTHTGSTATSCPCLHHTILLLEELGAKYAADQPATLDIMLSFLRSALSHCTAALDCSRCQEQGETNILVAVVCQYMCVLYERVVRACVGMLETTIASPCREEQGAASNPPGSAAKASSFPLSHASSLWSSGRPLTAGPDDCESVGTSNGRSSDSTEDMWFSTYRIESNCERMHVLTTLVTVQSTEFARLLGRVRMRVGGSRKEDQSYAAHA</sequence>
<feature type="region of interest" description="Disordered" evidence="2">
    <location>
        <begin position="378"/>
        <end position="430"/>
    </location>
</feature>
<dbReference type="InterPro" id="IPR001138">
    <property type="entry name" value="Zn2Cys6_DnaBD"/>
</dbReference>